<feature type="chain" id="PRO_5009844434" evidence="2">
    <location>
        <begin position="24"/>
        <end position="102"/>
    </location>
</feature>
<dbReference type="KEGG" id="tsm:ASU32_14225"/>
<protein>
    <submittedName>
        <fullName evidence="3">Uncharacterized protein</fullName>
    </submittedName>
</protein>
<dbReference type="EMBL" id="FNSA01000003">
    <property type="protein sequence ID" value="SED00819.1"/>
    <property type="molecule type" value="Genomic_DNA"/>
</dbReference>
<feature type="compositionally biased region" description="Acidic residues" evidence="1">
    <location>
        <begin position="91"/>
        <end position="102"/>
    </location>
</feature>
<evidence type="ECO:0000256" key="2">
    <source>
        <dbReference type="SAM" id="SignalP"/>
    </source>
</evidence>
<keyword evidence="4" id="KW-1185">Reference proteome</keyword>
<feature type="region of interest" description="Disordered" evidence="1">
    <location>
        <begin position="23"/>
        <end position="102"/>
    </location>
</feature>
<dbReference type="AlphaFoldDB" id="A0A1H4X5F8"/>
<organism evidence="3 4">
    <name type="scientific">Tsukamurella tyrosinosolvens</name>
    <dbReference type="NCBI Taxonomy" id="57704"/>
    <lineage>
        <taxon>Bacteria</taxon>
        <taxon>Bacillati</taxon>
        <taxon>Actinomycetota</taxon>
        <taxon>Actinomycetes</taxon>
        <taxon>Mycobacteriales</taxon>
        <taxon>Tsukamurellaceae</taxon>
        <taxon>Tsukamurella</taxon>
    </lineage>
</organism>
<evidence type="ECO:0000313" key="4">
    <source>
        <dbReference type="Proteomes" id="UP000182241"/>
    </source>
</evidence>
<dbReference type="GeneID" id="300998072"/>
<dbReference type="Proteomes" id="UP000182241">
    <property type="component" value="Unassembled WGS sequence"/>
</dbReference>
<feature type="signal peptide" evidence="2">
    <location>
        <begin position="1"/>
        <end position="23"/>
    </location>
</feature>
<evidence type="ECO:0000313" key="3">
    <source>
        <dbReference type="EMBL" id="SED00819.1"/>
    </source>
</evidence>
<dbReference type="RefSeq" id="WP_068520845.1">
    <property type="nucleotide sequence ID" value="NZ_CBDRGN010000003.1"/>
</dbReference>
<sequence>MRTLAAIVATAAITFSGAGIAAAADEETEKPPTATIETGDSPREVGTAPESPGIIEPVAAPESASDPIENGAEPAAASEPRPDPEAATADELIEATAPDEEE</sequence>
<reference evidence="4" key="1">
    <citation type="submission" date="2016-10" db="EMBL/GenBank/DDBJ databases">
        <authorList>
            <person name="Varghese N."/>
            <person name="Submissions S."/>
        </authorList>
    </citation>
    <scope>NUCLEOTIDE SEQUENCE [LARGE SCALE GENOMIC DNA]</scope>
    <source>
        <strain evidence="4">DSM 44234</strain>
    </source>
</reference>
<proteinExistence type="predicted"/>
<keyword evidence="2" id="KW-0732">Signal</keyword>
<gene>
    <name evidence="3" type="ORF">SAMN04489793_3737</name>
</gene>
<name>A0A1H4X5F8_TSUTY</name>
<accession>A0A1H4X5F8</accession>
<evidence type="ECO:0000256" key="1">
    <source>
        <dbReference type="SAM" id="MobiDB-lite"/>
    </source>
</evidence>